<keyword evidence="5" id="KW-1185">Reference proteome</keyword>
<gene>
    <name evidence="4" type="ORF">E9998_08540</name>
</gene>
<sequence length="64" mass="6379">MGSLRVPYAASSLGGVESLVTRPAAGGHSAPDAFPGLPDDLVRFSAGIEAADDLIADLARALAT</sequence>
<organism evidence="4 5">
    <name type="scientific">Glycomyces paridis</name>
    <dbReference type="NCBI Taxonomy" id="2126555"/>
    <lineage>
        <taxon>Bacteria</taxon>
        <taxon>Bacillati</taxon>
        <taxon>Actinomycetota</taxon>
        <taxon>Actinomycetes</taxon>
        <taxon>Glycomycetales</taxon>
        <taxon>Glycomycetaceae</taxon>
        <taxon>Glycomyces</taxon>
    </lineage>
</organism>
<dbReference type="EMBL" id="STGX01000005">
    <property type="protein sequence ID" value="THV29676.1"/>
    <property type="molecule type" value="Genomic_DNA"/>
</dbReference>
<dbReference type="Gene3D" id="3.90.1150.10">
    <property type="entry name" value="Aspartate Aminotransferase, domain 1"/>
    <property type="match status" value="1"/>
</dbReference>
<keyword evidence="2 3" id="KW-0663">Pyridoxal phosphate</keyword>
<dbReference type="Pfam" id="PF01053">
    <property type="entry name" value="Cys_Met_Meta_PP"/>
    <property type="match status" value="1"/>
</dbReference>
<proteinExistence type="inferred from homology"/>
<dbReference type="GO" id="GO:0030170">
    <property type="term" value="F:pyridoxal phosphate binding"/>
    <property type="evidence" value="ECO:0007669"/>
    <property type="project" value="InterPro"/>
</dbReference>
<protein>
    <submittedName>
        <fullName evidence="4">Cystathionine gamma-synthase</fullName>
    </submittedName>
</protein>
<dbReference type="InterPro" id="IPR015422">
    <property type="entry name" value="PyrdxlP-dep_Trfase_small"/>
</dbReference>
<evidence type="ECO:0000313" key="5">
    <source>
        <dbReference type="Proteomes" id="UP000305792"/>
    </source>
</evidence>
<dbReference type="InterPro" id="IPR000277">
    <property type="entry name" value="Cys/Met-Metab_PyrdxlP-dep_enz"/>
</dbReference>
<comment type="caution">
    <text evidence="4">The sequence shown here is derived from an EMBL/GenBank/DDBJ whole genome shotgun (WGS) entry which is preliminary data.</text>
</comment>
<comment type="similarity">
    <text evidence="3">Belongs to the trans-sulfuration enzymes family.</text>
</comment>
<dbReference type="InterPro" id="IPR015424">
    <property type="entry name" value="PyrdxlP-dep_Trfase"/>
</dbReference>
<comment type="cofactor">
    <cofactor evidence="1 3">
        <name>pyridoxal 5'-phosphate</name>
        <dbReference type="ChEBI" id="CHEBI:597326"/>
    </cofactor>
</comment>
<evidence type="ECO:0000256" key="3">
    <source>
        <dbReference type="RuleBase" id="RU362118"/>
    </source>
</evidence>
<evidence type="ECO:0000313" key="4">
    <source>
        <dbReference type="EMBL" id="THV29676.1"/>
    </source>
</evidence>
<evidence type="ECO:0000256" key="1">
    <source>
        <dbReference type="ARBA" id="ARBA00001933"/>
    </source>
</evidence>
<dbReference type="Proteomes" id="UP000305792">
    <property type="component" value="Unassembled WGS sequence"/>
</dbReference>
<dbReference type="GO" id="GO:0019346">
    <property type="term" value="P:transsulfuration"/>
    <property type="evidence" value="ECO:0007669"/>
    <property type="project" value="InterPro"/>
</dbReference>
<dbReference type="SUPFAM" id="SSF53383">
    <property type="entry name" value="PLP-dependent transferases"/>
    <property type="match status" value="1"/>
</dbReference>
<dbReference type="AlphaFoldDB" id="A0A4V4HPE7"/>
<evidence type="ECO:0000256" key="2">
    <source>
        <dbReference type="ARBA" id="ARBA00022898"/>
    </source>
</evidence>
<accession>A0A4V4HPE7</accession>
<name>A0A4V4HPE7_9ACTN</name>
<reference evidence="4 5" key="1">
    <citation type="journal article" date="2018" name="Int. J. Syst. Evol. Microbiol.">
        <title>Glycomyces paridis sp. nov., isolated from the medicinal plant Paris polyphylla.</title>
        <authorList>
            <person name="Fang X.M."/>
            <person name="Bai J.L."/>
            <person name="Su J."/>
            <person name="Zhao L.L."/>
            <person name="Liu H.Y."/>
            <person name="Ma B.P."/>
            <person name="Zhang Y.Q."/>
            <person name="Yu L.Y."/>
        </authorList>
    </citation>
    <scope>NUCLEOTIDE SEQUENCE [LARGE SCALE GENOMIC DNA]</scope>
    <source>
        <strain evidence="4 5">CPCC 204357</strain>
    </source>
</reference>